<dbReference type="GO" id="GO:0031110">
    <property type="term" value="P:regulation of microtubule polymerization or depolymerization"/>
    <property type="evidence" value="ECO:0007669"/>
    <property type="project" value="UniProtKB-ARBA"/>
</dbReference>
<dbReference type="GO" id="GO:0005929">
    <property type="term" value="C:cilium"/>
    <property type="evidence" value="ECO:0007669"/>
    <property type="project" value="TreeGrafter"/>
</dbReference>
<dbReference type="PANTHER" id="PTHR21567:SF87">
    <property type="entry name" value="CRESCERIN-LIKE PROTEIN CHE-12"/>
    <property type="match status" value="1"/>
</dbReference>
<dbReference type="Proteomes" id="UP000035642">
    <property type="component" value="Unassembled WGS sequence"/>
</dbReference>
<dbReference type="InterPro" id="IPR016024">
    <property type="entry name" value="ARM-type_fold"/>
</dbReference>
<dbReference type="GO" id="GO:1902903">
    <property type="term" value="P:regulation of supramolecular fiber organization"/>
    <property type="evidence" value="ECO:0007669"/>
    <property type="project" value="UniProtKB-ARBA"/>
</dbReference>
<dbReference type="InterPro" id="IPR011989">
    <property type="entry name" value="ARM-like"/>
</dbReference>
<accession>A0A158P7A6</accession>
<evidence type="ECO:0000259" key="6">
    <source>
        <dbReference type="SMART" id="SM01349"/>
    </source>
</evidence>
<evidence type="ECO:0000256" key="3">
    <source>
        <dbReference type="ARBA" id="ARBA00022737"/>
    </source>
</evidence>
<feature type="repeat" description="HEAT" evidence="5">
    <location>
        <begin position="173"/>
        <end position="211"/>
    </location>
</feature>
<protein>
    <submittedName>
        <fullName evidence="8">TOG domain-containing protein</fullName>
    </submittedName>
</protein>
<reference evidence="7" key="1">
    <citation type="submission" date="2012-09" db="EMBL/GenBank/DDBJ databases">
        <authorList>
            <person name="Martin A.A."/>
        </authorList>
    </citation>
    <scope>NUCLEOTIDE SEQUENCE</scope>
</reference>
<keyword evidence="7" id="KW-1185">Reference proteome</keyword>
<comment type="subcellular location">
    <subcellularLocation>
        <location evidence="1">Cytoplasm</location>
        <location evidence="1">Cytoskeleton</location>
    </subcellularLocation>
</comment>
<dbReference type="InterPro" id="IPR034085">
    <property type="entry name" value="TOG"/>
</dbReference>
<organism evidence="7 8">
    <name type="scientific">Angiostrongylus cantonensis</name>
    <name type="common">Rat lungworm</name>
    <dbReference type="NCBI Taxonomy" id="6313"/>
    <lineage>
        <taxon>Eukaryota</taxon>
        <taxon>Metazoa</taxon>
        <taxon>Ecdysozoa</taxon>
        <taxon>Nematoda</taxon>
        <taxon>Chromadorea</taxon>
        <taxon>Rhabditida</taxon>
        <taxon>Rhabditina</taxon>
        <taxon>Rhabditomorpha</taxon>
        <taxon>Strongyloidea</taxon>
        <taxon>Metastrongylidae</taxon>
        <taxon>Angiostrongylus</taxon>
    </lineage>
</organism>
<dbReference type="SUPFAM" id="SSF48371">
    <property type="entry name" value="ARM repeat"/>
    <property type="match status" value="1"/>
</dbReference>
<dbReference type="STRING" id="6313.A0A158P7A6"/>
<feature type="domain" description="TOG" evidence="6">
    <location>
        <begin position="1"/>
        <end position="234"/>
    </location>
</feature>
<dbReference type="InterPro" id="IPR024395">
    <property type="entry name" value="CLASP_N_dom"/>
</dbReference>
<evidence type="ECO:0000256" key="1">
    <source>
        <dbReference type="ARBA" id="ARBA00004245"/>
    </source>
</evidence>
<dbReference type="AlphaFoldDB" id="A0A158P7A6"/>
<name>A0A158P7A6_ANGCA</name>
<keyword evidence="2" id="KW-0963">Cytoplasm</keyword>
<dbReference type="GO" id="GO:0005881">
    <property type="term" value="C:cytoplasmic microtubule"/>
    <property type="evidence" value="ECO:0007669"/>
    <property type="project" value="TreeGrafter"/>
</dbReference>
<evidence type="ECO:0000313" key="7">
    <source>
        <dbReference type="Proteomes" id="UP000035642"/>
    </source>
</evidence>
<evidence type="ECO:0000256" key="2">
    <source>
        <dbReference type="ARBA" id="ARBA00022490"/>
    </source>
</evidence>
<keyword evidence="3" id="KW-0677">Repeat</keyword>
<dbReference type="PROSITE" id="PS50077">
    <property type="entry name" value="HEAT_REPEAT"/>
    <property type="match status" value="1"/>
</dbReference>
<dbReference type="GO" id="GO:0000226">
    <property type="term" value="P:microtubule cytoskeleton organization"/>
    <property type="evidence" value="ECO:0007669"/>
    <property type="project" value="UniProtKB-ARBA"/>
</dbReference>
<keyword evidence="4" id="KW-0206">Cytoskeleton</keyword>
<evidence type="ECO:0000256" key="4">
    <source>
        <dbReference type="ARBA" id="ARBA00023212"/>
    </source>
</evidence>
<dbReference type="Pfam" id="PF12348">
    <property type="entry name" value="CLASP_N"/>
    <property type="match status" value="1"/>
</dbReference>
<dbReference type="PANTHER" id="PTHR21567">
    <property type="entry name" value="CLASP"/>
    <property type="match status" value="1"/>
</dbReference>
<evidence type="ECO:0000256" key="5">
    <source>
        <dbReference type="PROSITE-ProRule" id="PRU00103"/>
    </source>
</evidence>
<dbReference type="InterPro" id="IPR021133">
    <property type="entry name" value="HEAT_type_2"/>
</dbReference>
<dbReference type="GO" id="GO:0008017">
    <property type="term" value="F:microtubule binding"/>
    <property type="evidence" value="ECO:0007669"/>
    <property type="project" value="TreeGrafter"/>
</dbReference>
<dbReference type="WBParaSite" id="ACAC_0000217901-mRNA-1">
    <property type="protein sequence ID" value="ACAC_0000217901-mRNA-1"/>
    <property type="gene ID" value="ACAC_0000217901"/>
</dbReference>
<sequence>MLLNHLDHFYNFYSAHNYLISRSQKVEGINLITELSTTNPKDVADHMHEVVVAILNECKNLRSSVCRVALVCAGTLTQNMKGKMDQELDKLCMILINKAGDVSNAFIREDASEALDKVVKNASAGKALQAIIAAGSKSKNNTVRTSCASFVGTLVSRLGVSTVLSSPEQLMKLIPQLIAFSRDPNPHVRMHGRQTLRSLSEDTNFDRQLKKSISDSEYRSVKAILDEINKKGGLDSLDSTCTSISSGLSRSGSIRKTVHRKLPDNMQLDLDETRADLIAASWERRLGGLKRFEEMCGSSTKAVASDTKLIEAFIGRLNDINSKVSLEGLDTYLVTLPALSKFYSTESHLKAVLNQLVLALMSHLSSKSDDHRNTAQKCLMETIKRIGQSFFITFSYVFVLQSFLSHLSRTYCIIYLLGYLDGPYTMDVRVLA</sequence>
<evidence type="ECO:0000313" key="8">
    <source>
        <dbReference type="WBParaSite" id="ACAC_0000217901-mRNA-1"/>
    </source>
</evidence>
<proteinExistence type="predicted"/>
<reference evidence="8" key="2">
    <citation type="submission" date="2016-04" db="UniProtKB">
        <authorList>
            <consortium name="WormBaseParasite"/>
        </authorList>
    </citation>
    <scope>IDENTIFICATION</scope>
</reference>
<dbReference type="SMART" id="SM01349">
    <property type="entry name" value="TOG"/>
    <property type="match status" value="1"/>
</dbReference>
<dbReference type="Gene3D" id="1.25.10.10">
    <property type="entry name" value="Leucine-rich Repeat Variant"/>
    <property type="match status" value="2"/>
</dbReference>